<organism evidence="2 3">
    <name type="scientific">Lysobacter enzymogenes</name>
    <dbReference type="NCBI Taxonomy" id="69"/>
    <lineage>
        <taxon>Bacteria</taxon>
        <taxon>Pseudomonadati</taxon>
        <taxon>Pseudomonadota</taxon>
        <taxon>Gammaproteobacteria</taxon>
        <taxon>Lysobacterales</taxon>
        <taxon>Lysobacteraceae</taxon>
        <taxon>Lysobacter</taxon>
    </lineage>
</organism>
<dbReference type="AlphaFoldDB" id="A0A3N2RJH6"/>
<feature type="chain" id="PRO_5018037780" evidence="1">
    <location>
        <begin position="30"/>
        <end position="164"/>
    </location>
</feature>
<comment type="caution">
    <text evidence="2">The sequence shown here is derived from an EMBL/GenBank/DDBJ whole genome shotgun (WGS) entry which is preliminary data.</text>
</comment>
<accession>A0A3N2RJH6</accession>
<proteinExistence type="predicted"/>
<reference evidence="2 3" key="1">
    <citation type="submission" date="2018-10" db="EMBL/GenBank/DDBJ databases">
        <title>The genome of Lysobacter enzymogenes OH11.</title>
        <authorList>
            <person name="Liu F."/>
            <person name="Zhao Y."/>
            <person name="Qian G."/>
            <person name="Chen Y."/>
            <person name="Xu H."/>
        </authorList>
    </citation>
    <scope>NUCLEOTIDE SEQUENCE [LARGE SCALE GENOMIC DNA]</scope>
    <source>
        <strain evidence="2 3">OH11</strain>
    </source>
</reference>
<evidence type="ECO:0000256" key="1">
    <source>
        <dbReference type="SAM" id="SignalP"/>
    </source>
</evidence>
<evidence type="ECO:0000313" key="3">
    <source>
        <dbReference type="Proteomes" id="UP000275910"/>
    </source>
</evidence>
<dbReference type="EMBL" id="RCTY01000021">
    <property type="protein sequence ID" value="ROU07534.1"/>
    <property type="molecule type" value="Genomic_DNA"/>
</dbReference>
<protein>
    <submittedName>
        <fullName evidence="2">Uncharacterized protein</fullName>
    </submittedName>
</protein>
<feature type="signal peptide" evidence="1">
    <location>
        <begin position="1"/>
        <end position="29"/>
    </location>
</feature>
<gene>
    <name evidence="2" type="ORF">D9T17_08350</name>
</gene>
<sequence>MRKRPMQSLPVRSLLAAAALLAAPLFAHAADAPGLRITYLVYSGRPNPELTVTDPSQLRAIESRLGDAMAAPARAGAAAEPVLGYNGILIEHVGGSAAKARPQAVTVKGRNLSVDTAAATEFKSATAATRVSAAAGDLESMLLKLGQKRGVLDATTLNVLLEQK</sequence>
<dbReference type="Proteomes" id="UP000275910">
    <property type="component" value="Unassembled WGS sequence"/>
</dbReference>
<keyword evidence="1" id="KW-0732">Signal</keyword>
<name>A0A3N2RJH6_LYSEN</name>
<evidence type="ECO:0000313" key="2">
    <source>
        <dbReference type="EMBL" id="ROU07534.1"/>
    </source>
</evidence>